<dbReference type="EMBL" id="LS483469">
    <property type="protein sequence ID" value="SQI35152.1"/>
    <property type="molecule type" value="Genomic_DNA"/>
</dbReference>
<dbReference type="Pfam" id="PF12833">
    <property type="entry name" value="HTH_18"/>
    <property type="match status" value="1"/>
</dbReference>
<dbReference type="Gene3D" id="1.10.10.60">
    <property type="entry name" value="Homeodomain-like"/>
    <property type="match status" value="1"/>
</dbReference>
<sequence>MSSDQIPVSGALAIRFAALGVDIEQVSQLAGLPGGLLSDGREKARLSTHQYFEIWRELARLTTDAAFGLRLGGDVAPEHYDIASVAALHSATLGEALQKVARYNRLVCPEELVLTEHGHGVRLHTRWLMAEGHAPDLLIDTMFAYITTLCRRGTGMAIQPRAIELTRRQDPASPLLRYFSCPIHFNAPLDVLVFDRALMKQPFITYNQDSLAVLLPGLEAELARAQQDDSLPAQVMAILARSMRGQRPSVNSVAAELYISPRTLQRRLQQQGYSYQQLLDKTRHRTACHLLSDTDLEPGEIAFVLGFEELNSFSRAFMQWESQTPNRWRSRRVTASQENR</sequence>
<dbReference type="SUPFAM" id="SSF46689">
    <property type="entry name" value="Homeodomain-like"/>
    <property type="match status" value="1"/>
</dbReference>
<reference evidence="5 6" key="1">
    <citation type="submission" date="2018-06" db="EMBL/GenBank/DDBJ databases">
        <authorList>
            <consortium name="Pathogen Informatics"/>
            <person name="Doyle S."/>
        </authorList>
    </citation>
    <scope>NUCLEOTIDE SEQUENCE [LARGE SCALE GENOMIC DNA]</scope>
    <source>
        <strain evidence="5 6">NCTC12961</strain>
    </source>
</reference>
<proteinExistence type="predicted"/>
<dbReference type="GO" id="GO:0003700">
    <property type="term" value="F:DNA-binding transcription factor activity"/>
    <property type="evidence" value="ECO:0007669"/>
    <property type="project" value="InterPro"/>
</dbReference>
<dbReference type="RefSeq" id="WP_063201586.1">
    <property type="nucleotide sequence ID" value="NZ_CP065688.1"/>
</dbReference>
<dbReference type="GO" id="GO:0000976">
    <property type="term" value="F:transcription cis-regulatory region binding"/>
    <property type="evidence" value="ECO:0007669"/>
    <property type="project" value="TreeGrafter"/>
</dbReference>
<dbReference type="Pfam" id="PF12625">
    <property type="entry name" value="Arabinose_bd"/>
    <property type="match status" value="1"/>
</dbReference>
<evidence type="ECO:0000259" key="4">
    <source>
        <dbReference type="PROSITE" id="PS01124"/>
    </source>
</evidence>
<evidence type="ECO:0000313" key="5">
    <source>
        <dbReference type="EMBL" id="SQI35152.1"/>
    </source>
</evidence>
<protein>
    <submittedName>
        <fullName evidence="5">DNA-binding transcriptional activator FeaR</fullName>
    </submittedName>
</protein>
<dbReference type="InterPro" id="IPR032687">
    <property type="entry name" value="AraC-type_N"/>
</dbReference>
<dbReference type="InterPro" id="IPR018060">
    <property type="entry name" value="HTH_AraC"/>
</dbReference>
<dbReference type="Proteomes" id="UP000248897">
    <property type="component" value="Chromosome 1"/>
</dbReference>
<accession>A0A2X4UKN1</accession>
<dbReference type="STRING" id="82996.ADP72_03600"/>
<keyword evidence="3" id="KW-0804">Transcription</keyword>
<dbReference type="AlphaFoldDB" id="A0A2X4UKN1"/>
<evidence type="ECO:0000256" key="1">
    <source>
        <dbReference type="ARBA" id="ARBA00023015"/>
    </source>
</evidence>
<evidence type="ECO:0000256" key="2">
    <source>
        <dbReference type="ARBA" id="ARBA00023125"/>
    </source>
</evidence>
<dbReference type="SMART" id="SM00342">
    <property type="entry name" value="HTH_ARAC"/>
    <property type="match status" value="1"/>
</dbReference>
<keyword evidence="1" id="KW-0805">Transcription regulation</keyword>
<organism evidence="5 6">
    <name type="scientific">Serratia plymuthica</name>
    <dbReference type="NCBI Taxonomy" id="82996"/>
    <lineage>
        <taxon>Bacteria</taxon>
        <taxon>Pseudomonadati</taxon>
        <taxon>Pseudomonadota</taxon>
        <taxon>Gammaproteobacteria</taxon>
        <taxon>Enterobacterales</taxon>
        <taxon>Yersiniaceae</taxon>
        <taxon>Serratia</taxon>
    </lineage>
</organism>
<evidence type="ECO:0000313" key="6">
    <source>
        <dbReference type="Proteomes" id="UP000248897"/>
    </source>
</evidence>
<evidence type="ECO:0000256" key="3">
    <source>
        <dbReference type="ARBA" id="ARBA00023163"/>
    </source>
</evidence>
<keyword evidence="2 5" id="KW-0238">DNA-binding</keyword>
<feature type="domain" description="HTH araC/xylS-type" evidence="4">
    <location>
        <begin position="233"/>
        <end position="331"/>
    </location>
</feature>
<dbReference type="InterPro" id="IPR009057">
    <property type="entry name" value="Homeodomain-like_sf"/>
</dbReference>
<dbReference type="PANTHER" id="PTHR47894">
    <property type="entry name" value="HTH-TYPE TRANSCRIPTIONAL REGULATOR GADX"/>
    <property type="match status" value="1"/>
</dbReference>
<gene>
    <name evidence="5" type="ORF">NCTC12961_01803</name>
</gene>
<dbReference type="PANTHER" id="PTHR47894:SF1">
    <property type="entry name" value="HTH-TYPE TRANSCRIPTIONAL REGULATOR VQSM"/>
    <property type="match status" value="1"/>
</dbReference>
<dbReference type="GO" id="GO:0005829">
    <property type="term" value="C:cytosol"/>
    <property type="evidence" value="ECO:0007669"/>
    <property type="project" value="TreeGrafter"/>
</dbReference>
<dbReference type="PROSITE" id="PS01124">
    <property type="entry name" value="HTH_ARAC_FAMILY_2"/>
    <property type="match status" value="1"/>
</dbReference>
<name>A0A2X4UKN1_SERPL</name>